<evidence type="ECO:0000313" key="9">
    <source>
        <dbReference type="EMBL" id="GAA4030351.1"/>
    </source>
</evidence>
<name>A0ABP7TRT6_9FLAO</name>
<dbReference type="EMBL" id="BAABCR010000014">
    <property type="protein sequence ID" value="GAA4030351.1"/>
    <property type="molecule type" value="Genomic_DNA"/>
</dbReference>
<evidence type="ECO:0000256" key="3">
    <source>
        <dbReference type="ARBA" id="ARBA00022452"/>
    </source>
</evidence>
<feature type="signal peptide" evidence="8">
    <location>
        <begin position="1"/>
        <end position="19"/>
    </location>
</feature>
<dbReference type="Proteomes" id="UP001500968">
    <property type="component" value="Unassembled WGS sequence"/>
</dbReference>
<evidence type="ECO:0000256" key="7">
    <source>
        <dbReference type="ARBA" id="ARBA00023237"/>
    </source>
</evidence>
<sequence length="503" mass="55729">MKKYFLLLLAGIAVPSIQAQETTPDDAIRLAVDNLTGTARFRAMSGAFGSLGGDLSAINVNPAGSIFFNNNYATITGSVYNAKNKSRYFGTSTNDNDNTLDINQLGAVFIFKESGSGKTGWNKIAIGINYENANNLNNSVFSAGTNPNNSIGNYFVNIAQGIPTNVLTDFNFNQLNFYEQQAFLGYDTYIFEATNNTPNNTSYYTNIPTGGNYYQENQVLTTGYNGKLTGNFSAAYKDKIFLGGSLNYHFVNIDKTFSIYERNNNPLYDTGSTISEILFENRLWTTGSGFSFNLGAIVKPIESVRVGLAYESPTWFRLTDELQQGVSTRSLNNQDGIEFPFSYQNSVVYLPYTVQTPGKWTGSLSYIFGKKGLISADVSTKNYSALRFKPKNDPGFADLNNFMSNALDNAIEVRIGGEYRIKQVSLRAGYRFEESPYKVDQAFGDLTGYSGGIGYNFGESRIDLAYSYDHRNRNQALISSGMTDPARVSRYNNNITFSYSVNF</sequence>
<evidence type="ECO:0000256" key="4">
    <source>
        <dbReference type="ARBA" id="ARBA00022692"/>
    </source>
</evidence>
<protein>
    <submittedName>
        <fullName evidence="9">Outer membrane protein transport protein</fullName>
    </submittedName>
</protein>
<dbReference type="Gene3D" id="2.40.160.60">
    <property type="entry name" value="Outer membrane protein transport protein (OMPP1/FadL/TodX)"/>
    <property type="match status" value="1"/>
</dbReference>
<dbReference type="Pfam" id="PF03349">
    <property type="entry name" value="Toluene_X"/>
    <property type="match status" value="1"/>
</dbReference>
<evidence type="ECO:0000256" key="8">
    <source>
        <dbReference type="SAM" id="SignalP"/>
    </source>
</evidence>
<keyword evidence="5 8" id="KW-0732">Signal</keyword>
<comment type="similarity">
    <text evidence="2">Belongs to the OmpP1/FadL family.</text>
</comment>
<keyword evidence="3" id="KW-1134">Transmembrane beta strand</keyword>
<proteinExistence type="inferred from homology"/>
<organism evidence="9 10">
    <name type="scientific">Flavobacterium cheonhonense</name>
    <dbReference type="NCBI Taxonomy" id="706185"/>
    <lineage>
        <taxon>Bacteria</taxon>
        <taxon>Pseudomonadati</taxon>
        <taxon>Bacteroidota</taxon>
        <taxon>Flavobacteriia</taxon>
        <taxon>Flavobacteriales</taxon>
        <taxon>Flavobacteriaceae</taxon>
        <taxon>Flavobacterium</taxon>
    </lineage>
</organism>
<dbReference type="InterPro" id="IPR005017">
    <property type="entry name" value="OMPP1/FadL/TodX"/>
</dbReference>
<evidence type="ECO:0000256" key="1">
    <source>
        <dbReference type="ARBA" id="ARBA00004571"/>
    </source>
</evidence>
<reference evidence="10" key="1">
    <citation type="journal article" date="2019" name="Int. J. Syst. Evol. Microbiol.">
        <title>The Global Catalogue of Microorganisms (GCM) 10K type strain sequencing project: providing services to taxonomists for standard genome sequencing and annotation.</title>
        <authorList>
            <consortium name="The Broad Institute Genomics Platform"/>
            <consortium name="The Broad Institute Genome Sequencing Center for Infectious Disease"/>
            <person name="Wu L."/>
            <person name="Ma J."/>
        </authorList>
    </citation>
    <scope>NUCLEOTIDE SEQUENCE [LARGE SCALE GENOMIC DNA]</scope>
    <source>
        <strain evidence="10">JCM 17064</strain>
    </source>
</reference>
<accession>A0ABP7TRT6</accession>
<comment type="subcellular location">
    <subcellularLocation>
        <location evidence="1">Cell outer membrane</location>
        <topology evidence="1">Multi-pass membrane protein</topology>
    </subcellularLocation>
</comment>
<keyword evidence="7" id="KW-0998">Cell outer membrane</keyword>
<keyword evidence="10" id="KW-1185">Reference proteome</keyword>
<comment type="caution">
    <text evidence="9">The sequence shown here is derived from an EMBL/GenBank/DDBJ whole genome shotgun (WGS) entry which is preliminary data.</text>
</comment>
<keyword evidence="4" id="KW-0812">Transmembrane</keyword>
<gene>
    <name evidence="9" type="ORF">GCM10022386_12830</name>
</gene>
<evidence type="ECO:0000256" key="2">
    <source>
        <dbReference type="ARBA" id="ARBA00008163"/>
    </source>
</evidence>
<feature type="chain" id="PRO_5047440286" evidence="8">
    <location>
        <begin position="20"/>
        <end position="503"/>
    </location>
</feature>
<evidence type="ECO:0000313" key="10">
    <source>
        <dbReference type="Proteomes" id="UP001500968"/>
    </source>
</evidence>
<dbReference type="SUPFAM" id="SSF56935">
    <property type="entry name" value="Porins"/>
    <property type="match status" value="1"/>
</dbReference>
<keyword evidence="6" id="KW-0472">Membrane</keyword>
<evidence type="ECO:0000256" key="6">
    <source>
        <dbReference type="ARBA" id="ARBA00023136"/>
    </source>
</evidence>
<dbReference type="RefSeq" id="WP_324691578.1">
    <property type="nucleotide sequence ID" value="NZ_BAABCR010000014.1"/>
</dbReference>
<evidence type="ECO:0000256" key="5">
    <source>
        <dbReference type="ARBA" id="ARBA00022729"/>
    </source>
</evidence>